<proteinExistence type="predicted"/>
<evidence type="ECO:0000313" key="3">
    <source>
        <dbReference type="Proteomes" id="UP000007813"/>
    </source>
</evidence>
<dbReference type="EMBL" id="ALJD01000003">
    <property type="protein sequence ID" value="EJN60604.1"/>
    <property type="molecule type" value="Genomic_DNA"/>
</dbReference>
<evidence type="ECO:0000313" key="2">
    <source>
        <dbReference type="EMBL" id="EJN60604.1"/>
    </source>
</evidence>
<dbReference type="Proteomes" id="UP000007813">
    <property type="component" value="Unassembled WGS sequence"/>
</dbReference>
<accession>J3JH17</accession>
<organism evidence="2 3">
    <name type="scientific">Halogranum salarium B-1</name>
    <dbReference type="NCBI Taxonomy" id="1210908"/>
    <lineage>
        <taxon>Archaea</taxon>
        <taxon>Methanobacteriati</taxon>
        <taxon>Methanobacteriota</taxon>
        <taxon>Stenosarchaea group</taxon>
        <taxon>Halobacteria</taxon>
        <taxon>Halobacteriales</taxon>
        <taxon>Haloferacaceae</taxon>
    </lineage>
</organism>
<evidence type="ECO:0000256" key="1">
    <source>
        <dbReference type="SAM" id="MobiDB-lite"/>
    </source>
</evidence>
<dbReference type="AlphaFoldDB" id="J3JH17"/>
<sequence length="41" mass="4576">MTDLRAEFSTAAENSPNPVRTGVLNIEDEYSKPPSFLPAYF</sequence>
<feature type="region of interest" description="Disordered" evidence="1">
    <location>
        <begin position="1"/>
        <end position="20"/>
    </location>
</feature>
<protein>
    <submittedName>
        <fullName evidence="2">Uncharacterized protein</fullName>
    </submittedName>
</protein>
<gene>
    <name evidence="2" type="ORF">HSB1_12070</name>
</gene>
<comment type="caution">
    <text evidence="2">The sequence shown here is derived from an EMBL/GenBank/DDBJ whole genome shotgun (WGS) entry which is preliminary data.</text>
</comment>
<reference evidence="2 3" key="1">
    <citation type="journal article" date="2012" name="J. Bacteriol.">
        <title>Draft Genome Sequence of the Extremely Halophilic Archaeon Halogranum salarium B-1T.</title>
        <authorList>
            <person name="Kim K.K."/>
            <person name="Lee K.C."/>
            <person name="Lee J.S."/>
        </authorList>
    </citation>
    <scope>NUCLEOTIDE SEQUENCE [LARGE SCALE GENOMIC DNA]</scope>
    <source>
        <strain evidence="2 3">B-1</strain>
    </source>
</reference>
<name>J3JH17_9EURY</name>